<dbReference type="EMBL" id="PISP01000006">
    <property type="protein sequence ID" value="PKD42446.1"/>
    <property type="molecule type" value="Genomic_DNA"/>
</dbReference>
<dbReference type="InterPro" id="IPR019734">
    <property type="entry name" value="TPR_rpt"/>
</dbReference>
<keyword evidence="2" id="KW-0802">TPR repeat</keyword>
<accession>A0A2N0VE25</accession>
<dbReference type="Pfam" id="PF13424">
    <property type="entry name" value="TPR_12"/>
    <property type="match status" value="2"/>
</dbReference>
<dbReference type="SUPFAM" id="SSF56112">
    <property type="entry name" value="Protein kinase-like (PK-like)"/>
    <property type="match status" value="1"/>
</dbReference>
<sequence length="900" mass="102610">MNKRHWNLIKSVVDEALTYSGDERDVYLKIILEEKPAIANEVLEMLSLIEEAEAEHFMQNVKLDGEKLLSELTSDFSLSETKKSYIGKKVGNYNITQLLAVGGMGVVFKASRTDGEFNHEVAVKILKSGFDSDENIHRFRIEREILASLNHPNIGQIYDGGFTNEGLPYLVMELIEGKPIHEYCNEKKLILAERIKIFAQICRAIDFAHKNLVIHRDLKAPNIYVTTNGVVKILDFGIAKLLDSERSQLDLTETLPGQKFWTPYYASPEQVRGDQITTSTDVYSLGVLLHYLLTDTYPFDLDEKNIHDIEQIILERDPLPPSRAIKESGNIDDIAKSRSANITSLIKPLEAELDAMVLKSLRKDPRYRYNSVSQLIEELERFEAGKPLLAKSDSARYRMNKFMRRNRNILSIAALFLITIVGFSFIYTWNITQERNIAELERNKAEQAVDFLTSLFSAGNPVNAQGEILTAIDLLEIGIERAENLSDQPLLQADMLYAIGSSFRGMVMPDKAAPLLKESLELQRKHLPDDHPDIAFTLNALGSVYWSVDEDLLAEPYLYEALEMRKRLHGDNHPDVFTSLNNYALVLKDLGRLDEAENIYRENLEARKAYYGPIHSKVTYSLNNLAFLLAERGKIDEAEHYYREGLDAVRVLQGEDHSDVAIYLNNLGDLLQKQGKLDEAEEMIRESIRIRESVYGENHSNVSRSLNVLAGVLREKKDFDAAEDAANRSLEILTAIYDEDHTHIANTLAILGDIYQQGGNPDRAEEFFLESMQMRQRLYPDGNIDLAISYNRLGYFYLNTDRPVDAVPHFTNALKMYREISPSAKFTIARVQHNIGRALLETGHYSDSEVHLLNAYNFFAESDNISSSYYRRALQHLIALYRDWDKIEQAELFENELAAL</sequence>
<dbReference type="AlphaFoldDB" id="A0A2N0VE25"/>
<dbReference type="PRINTS" id="PR00381">
    <property type="entry name" value="KINESINLIGHT"/>
</dbReference>
<dbReference type="PANTHER" id="PTHR45641">
    <property type="entry name" value="TETRATRICOPEPTIDE REPEAT PROTEIN (AFU_ORTHOLOGUE AFUA_6G03870)"/>
    <property type="match status" value="1"/>
</dbReference>
<keyword evidence="1" id="KW-0677">Repeat</keyword>
<evidence type="ECO:0000256" key="1">
    <source>
        <dbReference type="ARBA" id="ARBA00022737"/>
    </source>
</evidence>
<evidence type="ECO:0000256" key="3">
    <source>
        <dbReference type="SAM" id="Phobius"/>
    </source>
</evidence>
<keyword evidence="3" id="KW-0472">Membrane</keyword>
<dbReference type="SUPFAM" id="SSF48452">
    <property type="entry name" value="TPR-like"/>
    <property type="match status" value="4"/>
</dbReference>
<dbReference type="Pfam" id="PF00069">
    <property type="entry name" value="Pkinase"/>
    <property type="match status" value="1"/>
</dbReference>
<dbReference type="PROSITE" id="PS00108">
    <property type="entry name" value="PROTEIN_KINASE_ST"/>
    <property type="match status" value="1"/>
</dbReference>
<dbReference type="PROSITE" id="PS50011">
    <property type="entry name" value="PROTEIN_KINASE_DOM"/>
    <property type="match status" value="1"/>
</dbReference>
<dbReference type="Gene3D" id="1.10.510.10">
    <property type="entry name" value="Transferase(Phosphotransferase) domain 1"/>
    <property type="match status" value="1"/>
</dbReference>
<feature type="domain" description="Protein kinase" evidence="4">
    <location>
        <begin position="93"/>
        <end position="389"/>
    </location>
</feature>
<evidence type="ECO:0000256" key="2">
    <source>
        <dbReference type="ARBA" id="ARBA00022803"/>
    </source>
</evidence>
<feature type="transmembrane region" description="Helical" evidence="3">
    <location>
        <begin position="408"/>
        <end position="429"/>
    </location>
</feature>
<evidence type="ECO:0000259" key="4">
    <source>
        <dbReference type="PROSITE" id="PS50011"/>
    </source>
</evidence>
<dbReference type="PANTHER" id="PTHR45641:SF19">
    <property type="entry name" value="NEPHROCYSTIN-3"/>
    <property type="match status" value="1"/>
</dbReference>
<proteinExistence type="predicted"/>
<dbReference type="Proteomes" id="UP000233398">
    <property type="component" value="Unassembled WGS sequence"/>
</dbReference>
<dbReference type="RefSeq" id="WP_101074130.1">
    <property type="nucleotide sequence ID" value="NZ_PISP01000006.1"/>
</dbReference>
<dbReference type="SMART" id="SM00220">
    <property type="entry name" value="S_TKc"/>
    <property type="match status" value="1"/>
</dbReference>
<dbReference type="GO" id="GO:0005524">
    <property type="term" value="F:ATP binding"/>
    <property type="evidence" value="ECO:0007669"/>
    <property type="project" value="InterPro"/>
</dbReference>
<keyword evidence="3" id="KW-1133">Transmembrane helix</keyword>
<dbReference type="Gene3D" id="1.25.40.10">
    <property type="entry name" value="Tetratricopeptide repeat domain"/>
    <property type="match status" value="3"/>
</dbReference>
<dbReference type="Gene3D" id="3.30.200.20">
    <property type="entry name" value="Phosphorylase Kinase, domain 1"/>
    <property type="match status" value="1"/>
</dbReference>
<keyword evidence="6" id="KW-1185">Reference proteome</keyword>
<dbReference type="InterPro" id="IPR000719">
    <property type="entry name" value="Prot_kinase_dom"/>
</dbReference>
<comment type="caution">
    <text evidence="5">The sequence shown here is derived from an EMBL/GenBank/DDBJ whole genome shotgun (WGS) entry which is preliminary data.</text>
</comment>
<dbReference type="Pfam" id="PF13374">
    <property type="entry name" value="TPR_10"/>
    <property type="match status" value="2"/>
</dbReference>
<name>A0A2N0VE25_9BACT</name>
<dbReference type="SMART" id="SM00028">
    <property type="entry name" value="TPR"/>
    <property type="match status" value="9"/>
</dbReference>
<dbReference type="CDD" id="cd14014">
    <property type="entry name" value="STKc_PknB_like"/>
    <property type="match status" value="1"/>
</dbReference>
<evidence type="ECO:0000313" key="5">
    <source>
        <dbReference type="EMBL" id="PKD42446.1"/>
    </source>
</evidence>
<reference evidence="5 6" key="1">
    <citation type="submission" date="2017-11" db="EMBL/GenBank/DDBJ databases">
        <title>Rhodohalobacter 15182 sp. nov., isolated from a salt lake.</title>
        <authorList>
            <person name="Han S."/>
        </authorList>
    </citation>
    <scope>NUCLEOTIDE SEQUENCE [LARGE SCALE GENOMIC DNA]</scope>
    <source>
        <strain evidence="5 6">15182</strain>
    </source>
</reference>
<gene>
    <name evidence="5" type="ORF">CWD77_13590</name>
</gene>
<dbReference type="OrthoDB" id="9813021at2"/>
<dbReference type="GO" id="GO:0004672">
    <property type="term" value="F:protein kinase activity"/>
    <property type="evidence" value="ECO:0007669"/>
    <property type="project" value="InterPro"/>
</dbReference>
<keyword evidence="3" id="KW-0812">Transmembrane</keyword>
<organism evidence="5 6">
    <name type="scientific">Rhodohalobacter barkolensis</name>
    <dbReference type="NCBI Taxonomy" id="2053187"/>
    <lineage>
        <taxon>Bacteria</taxon>
        <taxon>Pseudomonadati</taxon>
        <taxon>Balneolota</taxon>
        <taxon>Balneolia</taxon>
        <taxon>Balneolales</taxon>
        <taxon>Balneolaceae</taxon>
        <taxon>Rhodohalobacter</taxon>
    </lineage>
</organism>
<dbReference type="InterPro" id="IPR011009">
    <property type="entry name" value="Kinase-like_dom_sf"/>
</dbReference>
<dbReference type="InterPro" id="IPR008271">
    <property type="entry name" value="Ser/Thr_kinase_AS"/>
</dbReference>
<evidence type="ECO:0000313" key="6">
    <source>
        <dbReference type="Proteomes" id="UP000233398"/>
    </source>
</evidence>
<dbReference type="InterPro" id="IPR011990">
    <property type="entry name" value="TPR-like_helical_dom_sf"/>
</dbReference>
<protein>
    <recommendedName>
        <fullName evidence="4">Protein kinase domain-containing protein</fullName>
    </recommendedName>
</protein>